<dbReference type="RefSeq" id="WP_189475443.1">
    <property type="nucleotide sequence ID" value="NZ_BMYM01000001.1"/>
</dbReference>
<feature type="domain" description="Enoyl reductase (ER)" evidence="3">
    <location>
        <begin position="17"/>
        <end position="296"/>
    </location>
</feature>
<organism evidence="4 5">
    <name type="scientific">Parahalioglobus pacificus</name>
    <dbReference type="NCBI Taxonomy" id="930806"/>
    <lineage>
        <taxon>Bacteria</taxon>
        <taxon>Pseudomonadati</taxon>
        <taxon>Pseudomonadota</taxon>
        <taxon>Gammaproteobacteria</taxon>
        <taxon>Cellvibrionales</taxon>
        <taxon>Halieaceae</taxon>
        <taxon>Parahalioglobus</taxon>
    </lineage>
</organism>
<evidence type="ECO:0000256" key="1">
    <source>
        <dbReference type="ARBA" id="ARBA00022857"/>
    </source>
</evidence>
<dbReference type="GO" id="GO:0070402">
    <property type="term" value="F:NADPH binding"/>
    <property type="evidence" value="ECO:0007669"/>
    <property type="project" value="TreeGrafter"/>
</dbReference>
<dbReference type="Gene3D" id="3.90.180.10">
    <property type="entry name" value="Medium-chain alcohol dehydrogenases, catalytic domain"/>
    <property type="match status" value="1"/>
</dbReference>
<dbReference type="EMBL" id="BMYM01000001">
    <property type="protein sequence ID" value="GHD28823.1"/>
    <property type="molecule type" value="Genomic_DNA"/>
</dbReference>
<keyword evidence="2" id="KW-0560">Oxidoreductase</keyword>
<evidence type="ECO:0000313" key="4">
    <source>
        <dbReference type="EMBL" id="GHD28823.1"/>
    </source>
</evidence>
<dbReference type="InterPro" id="IPR020843">
    <property type="entry name" value="ER"/>
</dbReference>
<dbReference type="SUPFAM" id="SSF50129">
    <property type="entry name" value="GroES-like"/>
    <property type="match status" value="1"/>
</dbReference>
<dbReference type="SMART" id="SM00829">
    <property type="entry name" value="PKS_ER"/>
    <property type="match status" value="1"/>
</dbReference>
<reference evidence="4" key="1">
    <citation type="journal article" date="2014" name="Int. J. Syst. Evol. Microbiol.">
        <title>Complete genome sequence of Corynebacterium casei LMG S-19264T (=DSM 44701T), isolated from a smear-ripened cheese.</title>
        <authorList>
            <consortium name="US DOE Joint Genome Institute (JGI-PGF)"/>
            <person name="Walter F."/>
            <person name="Albersmeier A."/>
            <person name="Kalinowski J."/>
            <person name="Ruckert C."/>
        </authorList>
    </citation>
    <scope>NUCLEOTIDE SEQUENCE</scope>
    <source>
        <strain evidence="4">KCTC 23430</strain>
    </source>
</reference>
<evidence type="ECO:0000259" key="3">
    <source>
        <dbReference type="SMART" id="SM00829"/>
    </source>
</evidence>
<dbReference type="CDD" id="cd08291">
    <property type="entry name" value="ETR_like_1"/>
    <property type="match status" value="1"/>
</dbReference>
<dbReference type="PANTHER" id="PTHR48106">
    <property type="entry name" value="QUINONE OXIDOREDUCTASE PIG3-RELATED"/>
    <property type="match status" value="1"/>
</dbReference>
<reference evidence="4" key="2">
    <citation type="submission" date="2020-09" db="EMBL/GenBank/DDBJ databases">
        <authorList>
            <person name="Sun Q."/>
            <person name="Kim S."/>
        </authorList>
    </citation>
    <scope>NUCLEOTIDE SEQUENCE</scope>
    <source>
        <strain evidence="4">KCTC 23430</strain>
    </source>
</reference>
<dbReference type="Proteomes" id="UP000644693">
    <property type="component" value="Unassembled WGS sequence"/>
</dbReference>
<evidence type="ECO:0000313" key="5">
    <source>
        <dbReference type="Proteomes" id="UP000644693"/>
    </source>
</evidence>
<protein>
    <submittedName>
        <fullName evidence="4">NADH oxidoreductase</fullName>
    </submittedName>
</protein>
<keyword evidence="5" id="KW-1185">Reference proteome</keyword>
<evidence type="ECO:0000256" key="2">
    <source>
        <dbReference type="ARBA" id="ARBA00023002"/>
    </source>
</evidence>
<name>A0A919CIU3_9GAMM</name>
<dbReference type="AlphaFoldDB" id="A0A919CIU3"/>
<comment type="caution">
    <text evidence="4">The sequence shown here is derived from an EMBL/GenBank/DDBJ whole genome shotgun (WGS) entry which is preliminary data.</text>
</comment>
<keyword evidence="1" id="KW-0521">NADP</keyword>
<dbReference type="SUPFAM" id="SSF51735">
    <property type="entry name" value="NAD(P)-binding Rossmann-fold domains"/>
    <property type="match status" value="1"/>
</dbReference>
<dbReference type="InterPro" id="IPR036291">
    <property type="entry name" value="NAD(P)-bd_dom_sf"/>
</dbReference>
<accession>A0A919CIU3</accession>
<dbReference type="Gene3D" id="3.40.50.720">
    <property type="entry name" value="NAD(P)-binding Rossmann-like Domain"/>
    <property type="match status" value="1"/>
</dbReference>
<proteinExistence type="predicted"/>
<sequence length="373" mass="39689">MPVSSLQMRTLVKEDYSLEISLTEIEVPDPGPDQVLVKVEAAPINPSDLGLLFGPADRNSVQFSGSADRPVVTASIPEAARRLVEGRIGDSMAIGNEGAGTVVAAGDSPAAQALMGKTVGMVGGEMYSEYRCVHVGQCLPLNEGTTAVEGASCFVNPMTALGMVETMRMEGHKALVHTAAASNLGQMLNRICQQDDVPLVNIVRRHEQESLLKDLGASYVVNSSSDTYIPDLTRALEETGATLAFDATGGGKLASQILACMESAAVKQMPEYSRYGSDVYKQVYIYGGLDVSPTVLNRTFGFSWGLGGWLLTPFLQRAGGERVMAMRERVAAEIKTTFASRYTGEVDLAGALKPEAVSVYAKQATGEKILITP</sequence>
<dbReference type="PANTHER" id="PTHR48106:SF18">
    <property type="entry name" value="QUINONE OXIDOREDUCTASE PIG3"/>
    <property type="match status" value="1"/>
</dbReference>
<dbReference type="GO" id="GO:0016651">
    <property type="term" value="F:oxidoreductase activity, acting on NAD(P)H"/>
    <property type="evidence" value="ECO:0007669"/>
    <property type="project" value="TreeGrafter"/>
</dbReference>
<dbReference type="InterPro" id="IPR011032">
    <property type="entry name" value="GroES-like_sf"/>
</dbReference>
<gene>
    <name evidence="4" type="ORF">GCM10007053_08600</name>
</gene>